<keyword evidence="6 7" id="KW-0472">Membrane</keyword>
<dbReference type="STRING" id="225324.SAMN02745126_01994"/>
<dbReference type="EMBL" id="FUWJ01000002">
    <property type="protein sequence ID" value="SJZ71249.1"/>
    <property type="molecule type" value="Genomic_DNA"/>
</dbReference>
<evidence type="ECO:0000313" key="9">
    <source>
        <dbReference type="Proteomes" id="UP000190092"/>
    </source>
</evidence>
<feature type="transmembrane region" description="Helical" evidence="7">
    <location>
        <begin position="150"/>
        <end position="168"/>
    </location>
</feature>
<comment type="subcellular location">
    <subcellularLocation>
        <location evidence="1">Cell membrane</location>
        <topology evidence="1">Multi-pass membrane protein</topology>
    </subcellularLocation>
</comment>
<evidence type="ECO:0000313" key="8">
    <source>
        <dbReference type="EMBL" id="SJZ71249.1"/>
    </source>
</evidence>
<keyword evidence="4 7" id="KW-0812">Transmembrane</keyword>
<dbReference type="PANTHER" id="PTHR30509:SF9">
    <property type="entry name" value="MULTIDRUG RESISTANCE PROTEIN MDTO"/>
    <property type="match status" value="1"/>
</dbReference>
<evidence type="ECO:0000256" key="2">
    <source>
        <dbReference type="ARBA" id="ARBA00022448"/>
    </source>
</evidence>
<accession>A0A1T4MW14</accession>
<dbReference type="PANTHER" id="PTHR30509">
    <property type="entry name" value="P-HYDROXYBENZOIC ACID EFFLUX PUMP SUBUNIT-RELATED"/>
    <property type="match status" value="1"/>
</dbReference>
<keyword evidence="9" id="KW-1185">Reference proteome</keyword>
<dbReference type="AlphaFoldDB" id="A0A1T4MW14"/>
<feature type="transmembrane region" description="Helical" evidence="7">
    <location>
        <begin position="98"/>
        <end position="116"/>
    </location>
</feature>
<evidence type="ECO:0000256" key="4">
    <source>
        <dbReference type="ARBA" id="ARBA00022692"/>
    </source>
</evidence>
<dbReference type="Proteomes" id="UP000190092">
    <property type="component" value="Unassembled WGS sequence"/>
</dbReference>
<dbReference type="GO" id="GO:0005886">
    <property type="term" value="C:plasma membrane"/>
    <property type="evidence" value="ECO:0007669"/>
    <property type="project" value="UniProtKB-SubCell"/>
</dbReference>
<dbReference type="OrthoDB" id="7254882at2"/>
<evidence type="ECO:0000256" key="1">
    <source>
        <dbReference type="ARBA" id="ARBA00004651"/>
    </source>
</evidence>
<protein>
    <submittedName>
        <fullName evidence="8">Fusaric acid resistance protein family protein</fullName>
    </submittedName>
</protein>
<keyword evidence="2" id="KW-0813">Transport</keyword>
<feature type="transmembrane region" description="Helical" evidence="7">
    <location>
        <begin position="123"/>
        <end position="144"/>
    </location>
</feature>
<name>A0A1T4MW14_9HYPH</name>
<proteinExistence type="predicted"/>
<feature type="transmembrane region" description="Helical" evidence="7">
    <location>
        <begin position="74"/>
        <end position="92"/>
    </location>
</feature>
<dbReference type="GO" id="GO:0022857">
    <property type="term" value="F:transmembrane transporter activity"/>
    <property type="evidence" value="ECO:0007669"/>
    <property type="project" value="InterPro"/>
</dbReference>
<evidence type="ECO:0000256" key="6">
    <source>
        <dbReference type="ARBA" id="ARBA00023136"/>
    </source>
</evidence>
<keyword evidence="3" id="KW-1003">Cell membrane</keyword>
<dbReference type="Pfam" id="PF04632">
    <property type="entry name" value="FUSC"/>
    <property type="match status" value="1"/>
</dbReference>
<dbReference type="RefSeq" id="WP_085933727.1">
    <property type="nucleotide sequence ID" value="NZ_FUWJ01000002.1"/>
</dbReference>
<organism evidence="8 9">
    <name type="scientific">Enhydrobacter aerosaccus</name>
    <dbReference type="NCBI Taxonomy" id="225324"/>
    <lineage>
        <taxon>Bacteria</taxon>
        <taxon>Pseudomonadati</taxon>
        <taxon>Pseudomonadota</taxon>
        <taxon>Alphaproteobacteria</taxon>
        <taxon>Hyphomicrobiales</taxon>
        <taxon>Enhydrobacter</taxon>
    </lineage>
</organism>
<gene>
    <name evidence="8" type="ORF">SAMN02745126_01994</name>
</gene>
<evidence type="ECO:0000256" key="7">
    <source>
        <dbReference type="SAM" id="Phobius"/>
    </source>
</evidence>
<keyword evidence="5 7" id="KW-1133">Transmembrane helix</keyword>
<dbReference type="InterPro" id="IPR006726">
    <property type="entry name" value="PHBA_efflux_AaeB/fusaric-R"/>
</dbReference>
<sequence length="369" mass="39483">MSLKALEVQWRWLRGHVLRRRVQIALALRVTIAAILALIAAQMADLPLPLWAVLTAVIVTQMSVGRSLKATSDYLIGTIAGAIYGGAVAILIPHQTESALLLVLVIAIAPLALIAAARQNMNVLPITAIIVLLVPTFTQASPLASAINRVLEVGLGAVVGLLVSFLVLPSSAHRQMRLAAARALDRMARALVDLVAGLGRGLSNDDLHRLQDGIGQALVGIDTVGAEAERERKARLSSQPDTGPLRRTLLRLRHDLVMVGRVAGIPLPEALKLRLGPRVALAADTAAEFLRKSGTALLAHAGPPPLEPFEEALAAYEAELAAVRREGLTRVLPGDVAERFFAVGFAFEQIHQNLIDLQRVVTEWGPETK</sequence>
<reference evidence="9" key="1">
    <citation type="submission" date="2017-02" db="EMBL/GenBank/DDBJ databases">
        <authorList>
            <person name="Varghese N."/>
            <person name="Submissions S."/>
        </authorList>
    </citation>
    <scope>NUCLEOTIDE SEQUENCE [LARGE SCALE GENOMIC DNA]</scope>
    <source>
        <strain evidence="9">ATCC 27094</strain>
    </source>
</reference>
<feature type="transmembrane region" description="Helical" evidence="7">
    <location>
        <begin position="21"/>
        <end position="42"/>
    </location>
</feature>
<evidence type="ECO:0000256" key="3">
    <source>
        <dbReference type="ARBA" id="ARBA00022475"/>
    </source>
</evidence>
<evidence type="ECO:0000256" key="5">
    <source>
        <dbReference type="ARBA" id="ARBA00022989"/>
    </source>
</evidence>